<dbReference type="RefSeq" id="WP_260071211.1">
    <property type="nucleotide sequence ID" value="NZ_CP046904.1"/>
</dbReference>
<accession>A0A562PQF3</accession>
<evidence type="ECO:0000313" key="1">
    <source>
        <dbReference type="EMBL" id="TWI46672.1"/>
    </source>
</evidence>
<name>A0A562PQF3_9BURK</name>
<organism evidence="1 2">
    <name type="scientific">Pseudoduganella flava</name>
    <dbReference type="NCBI Taxonomy" id="871742"/>
    <lineage>
        <taxon>Bacteria</taxon>
        <taxon>Pseudomonadati</taxon>
        <taxon>Pseudomonadota</taxon>
        <taxon>Betaproteobacteria</taxon>
        <taxon>Burkholderiales</taxon>
        <taxon>Oxalobacteraceae</taxon>
        <taxon>Telluria group</taxon>
        <taxon>Pseudoduganella</taxon>
    </lineage>
</organism>
<reference evidence="1 2" key="1">
    <citation type="journal article" date="2015" name="Stand. Genomic Sci.">
        <title>Genomic Encyclopedia of Bacterial and Archaeal Type Strains, Phase III: the genomes of soil and plant-associated and newly described type strains.</title>
        <authorList>
            <person name="Whitman W.B."/>
            <person name="Woyke T."/>
            <person name="Klenk H.P."/>
            <person name="Zhou Y."/>
            <person name="Lilburn T.G."/>
            <person name="Beck B.J."/>
            <person name="De Vos P."/>
            <person name="Vandamme P."/>
            <person name="Eisen J.A."/>
            <person name="Garrity G."/>
            <person name="Hugenholtz P."/>
            <person name="Kyrpides N.C."/>
        </authorList>
    </citation>
    <scope>NUCLEOTIDE SEQUENCE [LARGE SCALE GENOMIC DNA]</scope>
    <source>
        <strain evidence="1 2">CGMCC 1.10685</strain>
    </source>
</reference>
<protein>
    <submittedName>
        <fullName evidence="1">Uncharacterized protein</fullName>
    </submittedName>
</protein>
<gene>
    <name evidence="1" type="ORF">IP92_03035</name>
</gene>
<sequence>MRLALTSIAVVAIVLLCAAAIVQLEAPTHPVALPLALSMH</sequence>
<evidence type="ECO:0000313" key="2">
    <source>
        <dbReference type="Proteomes" id="UP000315112"/>
    </source>
</evidence>
<proteinExistence type="predicted"/>
<dbReference type="EMBL" id="VLKW01000005">
    <property type="protein sequence ID" value="TWI46672.1"/>
    <property type="molecule type" value="Genomic_DNA"/>
</dbReference>
<dbReference type="AlphaFoldDB" id="A0A562PQF3"/>
<dbReference type="Proteomes" id="UP000315112">
    <property type="component" value="Unassembled WGS sequence"/>
</dbReference>
<comment type="caution">
    <text evidence="1">The sequence shown here is derived from an EMBL/GenBank/DDBJ whole genome shotgun (WGS) entry which is preliminary data.</text>
</comment>